<dbReference type="PRINTS" id="PR00471">
    <property type="entry name" value="ACETATEKNASE"/>
</dbReference>
<keyword evidence="6 8" id="KW-0067">ATP-binding</keyword>
<comment type="catalytic activity">
    <reaction evidence="8">
        <text>acetate + ATP = acetyl phosphate + ADP</text>
        <dbReference type="Rhea" id="RHEA:11352"/>
        <dbReference type="ChEBI" id="CHEBI:22191"/>
        <dbReference type="ChEBI" id="CHEBI:30089"/>
        <dbReference type="ChEBI" id="CHEBI:30616"/>
        <dbReference type="ChEBI" id="CHEBI:456216"/>
        <dbReference type="EC" id="2.7.2.1"/>
    </reaction>
</comment>
<proteinExistence type="inferred from homology"/>
<evidence type="ECO:0000256" key="4">
    <source>
        <dbReference type="ARBA" id="ARBA00022741"/>
    </source>
</evidence>
<keyword evidence="7 8" id="KW-0460">Magnesium</keyword>
<keyword evidence="2 8" id="KW-0808">Transferase</keyword>
<dbReference type="GO" id="GO:0005524">
    <property type="term" value="F:ATP binding"/>
    <property type="evidence" value="ECO:0007669"/>
    <property type="project" value="UniProtKB-KW"/>
</dbReference>
<comment type="subunit">
    <text evidence="8">Homodimer.</text>
</comment>
<protein>
    <recommendedName>
        <fullName evidence="8">Acetate kinase</fullName>
        <ecNumber evidence="8">2.7.2.1</ecNumber>
    </recommendedName>
    <alternativeName>
        <fullName evidence="8">Acetokinase</fullName>
    </alternativeName>
</protein>
<evidence type="ECO:0000313" key="11">
    <source>
        <dbReference type="Proteomes" id="UP000199459"/>
    </source>
</evidence>
<keyword evidence="1 8" id="KW-0963">Cytoplasm</keyword>
<evidence type="ECO:0000256" key="7">
    <source>
        <dbReference type="ARBA" id="ARBA00022842"/>
    </source>
</evidence>
<dbReference type="GO" id="GO:0008776">
    <property type="term" value="F:acetate kinase activity"/>
    <property type="evidence" value="ECO:0007669"/>
    <property type="project" value="UniProtKB-UniRule"/>
</dbReference>
<feature type="site" description="Transition state stabilizer" evidence="8">
    <location>
        <position position="59"/>
    </location>
</feature>
<evidence type="ECO:0000313" key="10">
    <source>
        <dbReference type="EMBL" id="SEN73498.1"/>
    </source>
</evidence>
<dbReference type="STRING" id="917.SAMN05216326_105115"/>
<accession>A0A1H8J0J0</accession>
<feature type="binding site" evidence="8">
    <location>
        <begin position="26"/>
        <end position="30"/>
    </location>
    <ligand>
        <name>ATP</name>
        <dbReference type="ChEBI" id="CHEBI:30616"/>
    </ligand>
</feature>
<dbReference type="PANTHER" id="PTHR21060">
    <property type="entry name" value="ACETATE KINASE"/>
    <property type="match status" value="1"/>
</dbReference>
<dbReference type="GO" id="GO:0000287">
    <property type="term" value="F:magnesium ion binding"/>
    <property type="evidence" value="ECO:0007669"/>
    <property type="project" value="UniProtKB-UniRule"/>
</dbReference>
<keyword evidence="5 8" id="KW-0418">Kinase</keyword>
<evidence type="ECO:0000256" key="1">
    <source>
        <dbReference type="ARBA" id="ARBA00022490"/>
    </source>
</evidence>
<dbReference type="Proteomes" id="UP000199459">
    <property type="component" value="Unassembled WGS sequence"/>
</dbReference>
<dbReference type="EMBL" id="FOCP01000045">
    <property type="protein sequence ID" value="SEN73498.1"/>
    <property type="molecule type" value="Genomic_DNA"/>
</dbReference>
<evidence type="ECO:0000256" key="8">
    <source>
        <dbReference type="HAMAP-Rule" id="MF_00020"/>
    </source>
</evidence>
<dbReference type="HAMAP" id="MF_00020">
    <property type="entry name" value="Acetate_kinase"/>
    <property type="match status" value="1"/>
</dbReference>
<dbReference type="UniPathway" id="UPA00340">
    <property type="reaction ID" value="UER00458"/>
</dbReference>
<keyword evidence="4 8" id="KW-0547">Nucleotide-binding</keyword>
<dbReference type="Gene3D" id="3.30.420.40">
    <property type="match status" value="1"/>
</dbReference>
<feature type="binding site" evidence="8">
    <location>
        <begin position="146"/>
        <end position="150"/>
    </location>
    <ligand>
        <name>ATP</name>
        <dbReference type="ChEBI" id="CHEBI:30616"/>
    </ligand>
</feature>
<dbReference type="InterPro" id="IPR043129">
    <property type="entry name" value="ATPase_NBD"/>
</dbReference>
<dbReference type="OrthoDB" id="9802453at2"/>
<dbReference type="RefSeq" id="WP_090634890.1">
    <property type="nucleotide sequence ID" value="NZ_FOCP01000045.1"/>
</dbReference>
<dbReference type="GO" id="GO:0006083">
    <property type="term" value="P:acetate metabolic process"/>
    <property type="evidence" value="ECO:0007669"/>
    <property type="project" value="TreeGrafter"/>
</dbReference>
<evidence type="ECO:0000256" key="9">
    <source>
        <dbReference type="RuleBase" id="RU003835"/>
    </source>
</evidence>
<keyword evidence="3 8" id="KW-0479">Metal-binding</keyword>
<feature type="binding site" evidence="8">
    <location>
        <position position="197"/>
    </location>
    <ligand>
        <name>Mg(2+)</name>
        <dbReference type="ChEBI" id="CHEBI:18420"/>
    </ligand>
</feature>
<evidence type="ECO:0000256" key="2">
    <source>
        <dbReference type="ARBA" id="ARBA00022679"/>
    </source>
</evidence>
<comment type="pathway">
    <text evidence="8">Metabolic intermediate biosynthesis; acetyl-CoA biosynthesis; acetyl-CoA from acetate: step 1/2.</text>
</comment>
<dbReference type="Pfam" id="PF00871">
    <property type="entry name" value="Acetate_kinase"/>
    <property type="match status" value="1"/>
</dbReference>
<dbReference type="AlphaFoldDB" id="A0A1H8J0J0"/>
<gene>
    <name evidence="8" type="primary">ackA</name>
    <name evidence="10" type="ORF">SAMN05216325_1452</name>
</gene>
<sequence length="215" mass="23372">MAGLDAYNILPEYMGNAAEGRVIVAHLGQGASMCAMQSRKSIATTMSFSPLDGLPMGTRCGTLDPAVVFFLVKEKGMDIDAVSDLLNYQSGLIDVSGISSDMQELLDSNDLHAKEAIDLFVYRANRELGSLTAALSGLDALVFTAGIGEHAHRIRERICRHASWLGIHIDKAANVIGRHQISTTKSPVSVWVVPTDEERMIARHVTNTIEKNYCI</sequence>
<comment type="cofactor">
    <cofactor evidence="8">
        <name>Mg(2+)</name>
        <dbReference type="ChEBI" id="CHEBI:18420"/>
    </cofactor>
    <cofactor evidence="8">
        <name>Mn(2+)</name>
        <dbReference type="ChEBI" id="CHEBI:29035"/>
    </cofactor>
    <text evidence="8">Mg(2+). Can also accept Mn(2+).</text>
</comment>
<name>A0A1H8J0J0_9PROT</name>
<organism evidence="10 11">
    <name type="scientific">Nitrosomonas marina</name>
    <dbReference type="NCBI Taxonomy" id="917"/>
    <lineage>
        <taxon>Bacteria</taxon>
        <taxon>Pseudomonadati</taxon>
        <taxon>Pseudomonadota</taxon>
        <taxon>Betaproteobacteria</taxon>
        <taxon>Nitrosomonadales</taxon>
        <taxon>Nitrosomonadaceae</taxon>
        <taxon>Nitrosomonas</taxon>
    </lineage>
</organism>
<comment type="subcellular location">
    <subcellularLocation>
        <location evidence="8">Cytoplasm</location>
    </subcellularLocation>
</comment>
<dbReference type="GO" id="GO:0005829">
    <property type="term" value="C:cytosol"/>
    <property type="evidence" value="ECO:0007669"/>
    <property type="project" value="TreeGrafter"/>
</dbReference>
<evidence type="ECO:0000256" key="3">
    <source>
        <dbReference type="ARBA" id="ARBA00022723"/>
    </source>
</evidence>
<dbReference type="PANTHER" id="PTHR21060:SF21">
    <property type="entry name" value="ACETATE KINASE"/>
    <property type="match status" value="1"/>
</dbReference>
<evidence type="ECO:0000256" key="6">
    <source>
        <dbReference type="ARBA" id="ARBA00022840"/>
    </source>
</evidence>
<dbReference type="InterPro" id="IPR000890">
    <property type="entry name" value="Aliphatic_acid_kin_short-chain"/>
</dbReference>
<evidence type="ECO:0000256" key="5">
    <source>
        <dbReference type="ARBA" id="ARBA00022777"/>
    </source>
</evidence>
<comment type="function">
    <text evidence="8">Catalyzes the formation of acetyl phosphate from acetate and ATP. Can also catalyze the reverse reaction.</text>
</comment>
<reference evidence="10 11" key="1">
    <citation type="submission" date="2016-10" db="EMBL/GenBank/DDBJ databases">
        <authorList>
            <person name="de Groot N.N."/>
        </authorList>
    </citation>
    <scope>NUCLEOTIDE SEQUENCE [LARGE SCALE GENOMIC DNA]</scope>
    <source>
        <strain evidence="10 11">Nm22</strain>
    </source>
</reference>
<dbReference type="SUPFAM" id="SSF53067">
    <property type="entry name" value="Actin-like ATPase domain"/>
    <property type="match status" value="1"/>
</dbReference>
<comment type="similarity">
    <text evidence="8 9">Belongs to the acetokinase family.</text>
</comment>
<dbReference type="EC" id="2.7.2.1" evidence="8"/>
<comment type="caution">
    <text evidence="8">Lacks conserved residue(s) required for the propagation of feature annotation.</text>
</comment>
<dbReference type="GO" id="GO:0006085">
    <property type="term" value="P:acetyl-CoA biosynthetic process"/>
    <property type="evidence" value="ECO:0007669"/>
    <property type="project" value="UniProtKB-UniRule"/>
</dbReference>
<dbReference type="InterPro" id="IPR004372">
    <property type="entry name" value="Ac/propionate_kinase"/>
</dbReference>